<keyword evidence="2 10" id="KW-0444">Lipid biosynthesis</keyword>
<dbReference type="Pfam" id="PF01151">
    <property type="entry name" value="ELO"/>
    <property type="match status" value="1"/>
</dbReference>
<feature type="transmembrane region" description="Helical" evidence="10">
    <location>
        <begin position="118"/>
        <end position="136"/>
    </location>
</feature>
<protein>
    <recommendedName>
        <fullName evidence="10">Elongation of very long chain fatty acids protein</fullName>
        <ecNumber evidence="10">2.3.1.199</ecNumber>
    </recommendedName>
    <alternativeName>
        <fullName evidence="10">Very-long-chain 3-oxoacyl-CoA synthase</fullName>
    </alternativeName>
</protein>
<feature type="transmembrane region" description="Helical" evidence="10">
    <location>
        <begin position="203"/>
        <end position="224"/>
    </location>
</feature>
<dbReference type="EC" id="2.3.1.199" evidence="10"/>
<evidence type="ECO:0000256" key="8">
    <source>
        <dbReference type="ARBA" id="ARBA00023136"/>
    </source>
</evidence>
<evidence type="ECO:0000256" key="3">
    <source>
        <dbReference type="ARBA" id="ARBA00022679"/>
    </source>
</evidence>
<keyword evidence="6 10" id="KW-1133">Transmembrane helix</keyword>
<dbReference type="InterPro" id="IPR002076">
    <property type="entry name" value="ELO_fam"/>
</dbReference>
<keyword evidence="5 10" id="KW-0276">Fatty acid metabolism</keyword>
<feature type="transmembrane region" description="Helical" evidence="10">
    <location>
        <begin position="27"/>
        <end position="46"/>
    </location>
</feature>
<accession>A0A9N9U1K4</accession>
<feature type="transmembrane region" description="Helical" evidence="10">
    <location>
        <begin position="148"/>
        <end position="166"/>
    </location>
</feature>
<sequence length="297" mass="35391">MMDFLWNIKHEVDDFFDKQQDTRVADWFMMSSIFPTLGIVFSYILFVKVIGPKLMEKRKPFNIKNILIVYNLFQVIMSTWIFYEVGMGGWFTGEYSWKCQPIDYSNKPSTLRLVRASYWYLVAKYIDLLDTIFFVLTKKNSHISVLHVIHHGIMPVSIWMGMKLFISTGHGTFFGLLNSFIHMIMYTYYLLSAMGPSIQKYLWWKKHLTALQIAQFVAIIVHTFQLFFRECDFPRFFTWYILLHGVMFLFLFKQFYEQAYNKNKKPEGVKTDDRKGILRKEHNFANGSKVSRRVKSH</sequence>
<dbReference type="GO" id="GO:0005789">
    <property type="term" value="C:endoplasmic reticulum membrane"/>
    <property type="evidence" value="ECO:0007669"/>
    <property type="project" value="TreeGrafter"/>
</dbReference>
<keyword evidence="8 10" id="KW-0472">Membrane</keyword>
<comment type="similarity">
    <text evidence="10">Belongs to the ELO family.</text>
</comment>
<dbReference type="GO" id="GO:0034625">
    <property type="term" value="P:fatty acid elongation, monounsaturated fatty acid"/>
    <property type="evidence" value="ECO:0007669"/>
    <property type="project" value="TreeGrafter"/>
</dbReference>
<dbReference type="GO" id="GO:0009922">
    <property type="term" value="F:fatty acid elongase activity"/>
    <property type="evidence" value="ECO:0007669"/>
    <property type="project" value="UniProtKB-EC"/>
</dbReference>
<keyword evidence="7 10" id="KW-0443">Lipid metabolism</keyword>
<name>A0A9N9U1K4_PHYSR</name>
<evidence type="ECO:0000256" key="4">
    <source>
        <dbReference type="ARBA" id="ARBA00022692"/>
    </source>
</evidence>
<dbReference type="PANTHER" id="PTHR11157">
    <property type="entry name" value="FATTY ACID ACYL TRANSFERASE-RELATED"/>
    <property type="match status" value="1"/>
</dbReference>
<keyword evidence="12" id="KW-1185">Reference proteome</keyword>
<evidence type="ECO:0000256" key="9">
    <source>
        <dbReference type="ARBA" id="ARBA00023160"/>
    </source>
</evidence>
<feature type="transmembrane region" description="Helical" evidence="10">
    <location>
        <begin position="172"/>
        <end position="191"/>
    </location>
</feature>
<dbReference type="Proteomes" id="UP001153712">
    <property type="component" value="Chromosome 9"/>
</dbReference>
<reference evidence="11" key="1">
    <citation type="submission" date="2022-01" db="EMBL/GenBank/DDBJ databases">
        <authorList>
            <person name="King R."/>
        </authorList>
    </citation>
    <scope>NUCLEOTIDE SEQUENCE</scope>
</reference>
<dbReference type="PANTHER" id="PTHR11157:SF167">
    <property type="entry name" value="ELONGATION OF VERY LONG CHAIN FATTY ACIDS PROTEIN"/>
    <property type="match status" value="1"/>
</dbReference>
<dbReference type="GO" id="GO:0030148">
    <property type="term" value="P:sphingolipid biosynthetic process"/>
    <property type="evidence" value="ECO:0007669"/>
    <property type="project" value="TreeGrafter"/>
</dbReference>
<dbReference type="AlphaFoldDB" id="A0A9N9U1K4"/>
<evidence type="ECO:0000256" key="5">
    <source>
        <dbReference type="ARBA" id="ARBA00022832"/>
    </source>
</evidence>
<gene>
    <name evidence="11" type="ORF">PHYEVI_LOCUS11094</name>
</gene>
<dbReference type="GO" id="GO:0019367">
    <property type="term" value="P:fatty acid elongation, saturated fatty acid"/>
    <property type="evidence" value="ECO:0007669"/>
    <property type="project" value="TreeGrafter"/>
</dbReference>
<keyword evidence="4 10" id="KW-0812">Transmembrane</keyword>
<comment type="subcellular location">
    <subcellularLocation>
        <location evidence="1">Membrane</location>
        <topology evidence="1">Multi-pass membrane protein</topology>
    </subcellularLocation>
</comment>
<organism evidence="11 12">
    <name type="scientific">Phyllotreta striolata</name>
    <name type="common">Striped flea beetle</name>
    <name type="synonym">Crioceris striolata</name>
    <dbReference type="NCBI Taxonomy" id="444603"/>
    <lineage>
        <taxon>Eukaryota</taxon>
        <taxon>Metazoa</taxon>
        <taxon>Ecdysozoa</taxon>
        <taxon>Arthropoda</taxon>
        <taxon>Hexapoda</taxon>
        <taxon>Insecta</taxon>
        <taxon>Pterygota</taxon>
        <taxon>Neoptera</taxon>
        <taxon>Endopterygota</taxon>
        <taxon>Coleoptera</taxon>
        <taxon>Polyphaga</taxon>
        <taxon>Cucujiformia</taxon>
        <taxon>Chrysomeloidea</taxon>
        <taxon>Chrysomelidae</taxon>
        <taxon>Galerucinae</taxon>
        <taxon>Alticini</taxon>
        <taxon>Phyllotreta</taxon>
    </lineage>
</organism>
<feature type="transmembrane region" description="Helical" evidence="10">
    <location>
        <begin position="66"/>
        <end position="83"/>
    </location>
</feature>
<dbReference type="EMBL" id="OU900102">
    <property type="protein sequence ID" value="CAG9864844.1"/>
    <property type="molecule type" value="Genomic_DNA"/>
</dbReference>
<evidence type="ECO:0000313" key="12">
    <source>
        <dbReference type="Proteomes" id="UP001153712"/>
    </source>
</evidence>
<evidence type="ECO:0000313" key="11">
    <source>
        <dbReference type="EMBL" id="CAG9864844.1"/>
    </source>
</evidence>
<dbReference type="OrthoDB" id="434092at2759"/>
<feature type="transmembrane region" description="Helical" evidence="10">
    <location>
        <begin position="236"/>
        <end position="256"/>
    </location>
</feature>
<evidence type="ECO:0000256" key="1">
    <source>
        <dbReference type="ARBA" id="ARBA00004141"/>
    </source>
</evidence>
<evidence type="ECO:0000256" key="6">
    <source>
        <dbReference type="ARBA" id="ARBA00022989"/>
    </source>
</evidence>
<dbReference type="GO" id="GO:0034626">
    <property type="term" value="P:fatty acid elongation, polyunsaturated fatty acid"/>
    <property type="evidence" value="ECO:0007669"/>
    <property type="project" value="TreeGrafter"/>
</dbReference>
<proteinExistence type="inferred from homology"/>
<keyword evidence="9 10" id="KW-0275">Fatty acid biosynthesis</keyword>
<keyword evidence="3 10" id="KW-0808">Transferase</keyword>
<evidence type="ECO:0000256" key="2">
    <source>
        <dbReference type="ARBA" id="ARBA00022516"/>
    </source>
</evidence>
<dbReference type="GO" id="GO:0042761">
    <property type="term" value="P:very long-chain fatty acid biosynthetic process"/>
    <property type="evidence" value="ECO:0007669"/>
    <property type="project" value="TreeGrafter"/>
</dbReference>
<evidence type="ECO:0000256" key="7">
    <source>
        <dbReference type="ARBA" id="ARBA00023098"/>
    </source>
</evidence>
<comment type="catalytic activity">
    <reaction evidence="10">
        <text>a very-long-chain acyl-CoA + malonyl-CoA + H(+) = a very-long-chain 3-oxoacyl-CoA + CO2 + CoA</text>
        <dbReference type="Rhea" id="RHEA:32727"/>
        <dbReference type="ChEBI" id="CHEBI:15378"/>
        <dbReference type="ChEBI" id="CHEBI:16526"/>
        <dbReference type="ChEBI" id="CHEBI:57287"/>
        <dbReference type="ChEBI" id="CHEBI:57384"/>
        <dbReference type="ChEBI" id="CHEBI:90725"/>
        <dbReference type="ChEBI" id="CHEBI:90736"/>
        <dbReference type="EC" id="2.3.1.199"/>
    </reaction>
</comment>
<evidence type="ECO:0000256" key="10">
    <source>
        <dbReference type="RuleBase" id="RU361115"/>
    </source>
</evidence>